<reference evidence="2" key="1">
    <citation type="journal article" date="2019" name="Int. J. Syst. Evol. Microbiol.">
        <title>The Global Catalogue of Microorganisms (GCM) 10K type strain sequencing project: providing services to taxonomists for standard genome sequencing and annotation.</title>
        <authorList>
            <consortium name="The Broad Institute Genomics Platform"/>
            <consortium name="The Broad Institute Genome Sequencing Center for Infectious Disease"/>
            <person name="Wu L."/>
            <person name="Ma J."/>
        </authorList>
    </citation>
    <scope>NUCLEOTIDE SEQUENCE [LARGE SCALE GENOMIC DNA]</scope>
    <source>
        <strain evidence="2">CGMCC 1.15922</strain>
    </source>
</reference>
<dbReference type="InterPro" id="IPR029068">
    <property type="entry name" value="Glyas_Bleomycin-R_OHBP_Dase"/>
</dbReference>
<keyword evidence="2" id="KW-1185">Reference proteome</keyword>
<protein>
    <submittedName>
        <fullName evidence="1">Diguanylate cyclase</fullName>
    </submittedName>
</protein>
<name>A0ABQ3J695_9GAMM</name>
<dbReference type="Proteomes" id="UP000626370">
    <property type="component" value="Unassembled WGS sequence"/>
</dbReference>
<dbReference type="Gene3D" id="3.10.180.10">
    <property type="entry name" value="2,3-Dihydroxybiphenyl 1,2-Dioxygenase, domain 1"/>
    <property type="match status" value="1"/>
</dbReference>
<evidence type="ECO:0000313" key="1">
    <source>
        <dbReference type="EMBL" id="GHF01835.1"/>
    </source>
</evidence>
<dbReference type="SUPFAM" id="SSF54593">
    <property type="entry name" value="Glyoxalase/Bleomycin resistance protein/Dihydroxybiphenyl dioxygenase"/>
    <property type="match status" value="1"/>
</dbReference>
<sequence length="124" mass="14133">MYFDHFNISAPLDLLTIEKDFWCDILNFNAGFRPAFNHNGFWLYANGTDKAIIHLSESNIHAPSDNKQCLDHVAFKDNDINSIIAKLTSRHIPFKQKHIEELNMIQIFFTSPAGIGIEINGENA</sequence>
<dbReference type="RefSeq" id="WP_189379469.1">
    <property type="nucleotide sequence ID" value="NZ_BNAH01000018.1"/>
</dbReference>
<organism evidence="1 2">
    <name type="scientific">Thalassotalea profundi</name>
    <dbReference type="NCBI Taxonomy" id="2036687"/>
    <lineage>
        <taxon>Bacteria</taxon>
        <taxon>Pseudomonadati</taxon>
        <taxon>Pseudomonadota</taxon>
        <taxon>Gammaproteobacteria</taxon>
        <taxon>Alteromonadales</taxon>
        <taxon>Colwelliaceae</taxon>
        <taxon>Thalassotalea</taxon>
    </lineage>
</organism>
<accession>A0ABQ3J695</accession>
<dbReference type="EMBL" id="BNAH01000018">
    <property type="protein sequence ID" value="GHF01835.1"/>
    <property type="molecule type" value="Genomic_DNA"/>
</dbReference>
<gene>
    <name evidence="1" type="ORF">GCM10011501_34040</name>
</gene>
<proteinExistence type="predicted"/>
<evidence type="ECO:0000313" key="2">
    <source>
        <dbReference type="Proteomes" id="UP000626370"/>
    </source>
</evidence>
<comment type="caution">
    <text evidence="1">The sequence shown here is derived from an EMBL/GenBank/DDBJ whole genome shotgun (WGS) entry which is preliminary data.</text>
</comment>